<proteinExistence type="predicted"/>
<feature type="compositionally biased region" description="Basic and acidic residues" evidence="1">
    <location>
        <begin position="53"/>
        <end position="63"/>
    </location>
</feature>
<dbReference type="InterPro" id="IPR018924">
    <property type="entry name" value="DUF2486"/>
</dbReference>
<evidence type="ECO:0000313" key="3">
    <source>
        <dbReference type="Proteomes" id="UP000054683"/>
    </source>
</evidence>
<accession>A0A158EQY0</accession>
<evidence type="ECO:0008006" key="4">
    <source>
        <dbReference type="Google" id="ProtNLM"/>
    </source>
</evidence>
<protein>
    <recommendedName>
        <fullName evidence="4">DUF2486 domain-containing protein</fullName>
    </recommendedName>
</protein>
<sequence>MPTTTSPDTAETPENFDSSIPVLTNVIVPGRPDRARVAPRAPEPVLSPAAAPSREELAHGADRDADMIADRLRGRFTHFLTGDGRALIEERCRESLQEHSNWLVSQITREVALALETELTQWVREAVADELERRGRQ</sequence>
<dbReference type="Proteomes" id="UP000054683">
    <property type="component" value="Unassembled WGS sequence"/>
</dbReference>
<feature type="region of interest" description="Disordered" evidence="1">
    <location>
        <begin position="34"/>
        <end position="63"/>
    </location>
</feature>
<reference evidence="2 3" key="1">
    <citation type="submission" date="2016-01" db="EMBL/GenBank/DDBJ databases">
        <authorList>
            <person name="Oliw E.H."/>
        </authorList>
    </citation>
    <scope>NUCLEOTIDE SEQUENCE [LARGE SCALE GENOMIC DNA]</scope>
    <source>
        <strain evidence="2">LMG 27134</strain>
    </source>
</reference>
<evidence type="ECO:0000313" key="2">
    <source>
        <dbReference type="EMBL" id="SAL09961.1"/>
    </source>
</evidence>
<name>A0A158EQY0_9BURK</name>
<dbReference type="OrthoDB" id="9035715at2"/>
<dbReference type="EMBL" id="FCOK02000001">
    <property type="protein sequence ID" value="SAL09961.1"/>
    <property type="molecule type" value="Genomic_DNA"/>
</dbReference>
<dbReference type="Pfam" id="PF10667">
    <property type="entry name" value="DUF2486"/>
    <property type="match status" value="1"/>
</dbReference>
<dbReference type="AlphaFoldDB" id="A0A158EQY0"/>
<gene>
    <name evidence="2" type="ORF">AWB69_00110</name>
</gene>
<evidence type="ECO:0000256" key="1">
    <source>
        <dbReference type="SAM" id="MobiDB-lite"/>
    </source>
</evidence>
<organism evidence="2 3">
    <name type="scientific">Caballeronia udeis</name>
    <dbReference type="NCBI Taxonomy" id="1232866"/>
    <lineage>
        <taxon>Bacteria</taxon>
        <taxon>Pseudomonadati</taxon>
        <taxon>Pseudomonadota</taxon>
        <taxon>Betaproteobacteria</taxon>
        <taxon>Burkholderiales</taxon>
        <taxon>Burkholderiaceae</taxon>
        <taxon>Caballeronia</taxon>
    </lineage>
</organism>
<dbReference type="RefSeq" id="WP_062080964.1">
    <property type="nucleotide sequence ID" value="NZ_FCOK02000001.1"/>
</dbReference>